<organism evidence="2 3">
    <name type="scientific">Desulfobacca acetoxidans (strain ATCC 700848 / DSM 11109 / ASRB2)</name>
    <dbReference type="NCBI Taxonomy" id="880072"/>
    <lineage>
        <taxon>Bacteria</taxon>
        <taxon>Pseudomonadati</taxon>
        <taxon>Thermodesulfobacteriota</taxon>
        <taxon>Desulfobaccia</taxon>
        <taxon>Desulfobaccales</taxon>
        <taxon>Desulfobaccaceae</taxon>
        <taxon>Desulfobacca</taxon>
    </lineage>
</organism>
<dbReference type="EMBL" id="CP002629">
    <property type="protein sequence ID" value="AEB07916.1"/>
    <property type="molecule type" value="Genomic_DNA"/>
</dbReference>
<dbReference type="KEGG" id="dao:Desac_0017"/>
<dbReference type="eggNOG" id="COG2226">
    <property type="taxonomic scope" value="Bacteria"/>
</dbReference>
<dbReference type="CDD" id="cd02440">
    <property type="entry name" value="AdoMet_MTases"/>
    <property type="match status" value="1"/>
</dbReference>
<accession>F2NGK9</accession>
<name>F2NGK9_DESAR</name>
<dbReference type="SUPFAM" id="SSF53335">
    <property type="entry name" value="S-adenosyl-L-methionine-dependent methyltransferases"/>
    <property type="match status" value="1"/>
</dbReference>
<gene>
    <name evidence="2" type="ordered locus">Desac_0017</name>
</gene>
<dbReference type="PANTHER" id="PTHR42912:SF80">
    <property type="entry name" value="METHYLTRANSFERASE DOMAIN-CONTAINING PROTEIN"/>
    <property type="match status" value="1"/>
</dbReference>
<reference evidence="2 3" key="1">
    <citation type="journal article" date="2011" name="Stand. Genomic Sci.">
        <title>Complete genome sequence of the acetate-degrading sulfate reducer Desulfobacca acetoxidans type strain (ASRB2).</title>
        <authorList>
            <person name="Goker M."/>
            <person name="Teshima H."/>
            <person name="Lapidus A."/>
            <person name="Nolan M."/>
            <person name="Lucas S."/>
            <person name="Hammon N."/>
            <person name="Deshpande S."/>
            <person name="Cheng J.F."/>
            <person name="Tapia R."/>
            <person name="Han C."/>
            <person name="Goodwin L."/>
            <person name="Pitluck S."/>
            <person name="Huntemann M."/>
            <person name="Liolios K."/>
            <person name="Ivanova N."/>
            <person name="Pagani I."/>
            <person name="Mavromatis K."/>
            <person name="Ovchinikova G."/>
            <person name="Pati A."/>
            <person name="Chen A."/>
            <person name="Palaniappan K."/>
            <person name="Land M."/>
            <person name="Hauser L."/>
            <person name="Brambilla E.M."/>
            <person name="Rohde M."/>
            <person name="Spring S."/>
            <person name="Detter J.C."/>
            <person name="Woyke T."/>
            <person name="Bristow J."/>
            <person name="Eisen J.A."/>
            <person name="Markowitz V."/>
            <person name="Hugenholtz P."/>
            <person name="Kyrpides N.C."/>
            <person name="Klenk H.P."/>
        </authorList>
    </citation>
    <scope>NUCLEOTIDE SEQUENCE [LARGE SCALE GENOMIC DNA]</scope>
    <source>
        <strain evidence="3">ATCC 700848 / DSM 11109 / ASRB2</strain>
    </source>
</reference>
<dbReference type="GO" id="GO:0032259">
    <property type="term" value="P:methylation"/>
    <property type="evidence" value="ECO:0007669"/>
    <property type="project" value="UniProtKB-KW"/>
</dbReference>
<dbReference type="InterPro" id="IPR029063">
    <property type="entry name" value="SAM-dependent_MTases_sf"/>
</dbReference>
<dbReference type="InterPro" id="IPR013216">
    <property type="entry name" value="Methyltransf_11"/>
</dbReference>
<dbReference type="AlphaFoldDB" id="F2NGK9"/>
<protein>
    <submittedName>
        <fullName evidence="2">Methyltransferase type 11</fullName>
    </submittedName>
</protein>
<dbReference type="HOGENOM" id="CLU_037990_14_1_7"/>
<feature type="domain" description="Methyltransferase type 11" evidence="1">
    <location>
        <begin position="40"/>
        <end position="125"/>
    </location>
</feature>
<dbReference type="Gene3D" id="3.40.50.150">
    <property type="entry name" value="Vaccinia Virus protein VP39"/>
    <property type="match status" value="1"/>
</dbReference>
<dbReference type="PANTHER" id="PTHR42912">
    <property type="entry name" value="METHYLTRANSFERASE"/>
    <property type="match status" value="1"/>
</dbReference>
<dbReference type="STRING" id="880072.Desac_0017"/>
<evidence type="ECO:0000313" key="2">
    <source>
        <dbReference type="EMBL" id="AEB07916.1"/>
    </source>
</evidence>
<keyword evidence="3" id="KW-1185">Reference proteome</keyword>
<keyword evidence="2" id="KW-0808">Transferase</keyword>
<evidence type="ECO:0000259" key="1">
    <source>
        <dbReference type="Pfam" id="PF08241"/>
    </source>
</evidence>
<evidence type="ECO:0000313" key="3">
    <source>
        <dbReference type="Proteomes" id="UP000000483"/>
    </source>
</evidence>
<dbReference type="Proteomes" id="UP000000483">
    <property type="component" value="Chromosome"/>
</dbReference>
<reference evidence="3" key="2">
    <citation type="submission" date="2011-03" db="EMBL/GenBank/DDBJ databases">
        <title>The complete genome of Desulfobacca acetoxidans DSM 11109.</title>
        <authorList>
            <consortium name="US DOE Joint Genome Institute (JGI-PGF)"/>
            <person name="Lucas S."/>
            <person name="Copeland A."/>
            <person name="Lapidus A."/>
            <person name="Bruce D."/>
            <person name="Goodwin L."/>
            <person name="Pitluck S."/>
            <person name="Peters L."/>
            <person name="Kyrpides N."/>
            <person name="Mavromatis K."/>
            <person name="Ivanova N."/>
            <person name="Ovchinnikova G."/>
            <person name="Teshima H."/>
            <person name="Detter J.C."/>
            <person name="Han C."/>
            <person name="Land M."/>
            <person name="Hauser L."/>
            <person name="Markowitz V."/>
            <person name="Cheng J.-F."/>
            <person name="Hugenholtz P."/>
            <person name="Woyke T."/>
            <person name="Wu D."/>
            <person name="Spring S."/>
            <person name="Schueler E."/>
            <person name="Brambilla E."/>
            <person name="Klenk H.-P."/>
            <person name="Eisen J.A."/>
        </authorList>
    </citation>
    <scope>NUCLEOTIDE SEQUENCE [LARGE SCALE GENOMIC DNA]</scope>
    <source>
        <strain evidence="3">ATCC 700848 / DSM 11109 / ASRB2</strain>
    </source>
</reference>
<dbReference type="OrthoDB" id="529208at2"/>
<dbReference type="RefSeq" id="WP_013705031.1">
    <property type="nucleotide sequence ID" value="NC_015388.1"/>
</dbReference>
<dbReference type="GO" id="GO:0008757">
    <property type="term" value="F:S-adenosylmethionine-dependent methyltransferase activity"/>
    <property type="evidence" value="ECO:0007669"/>
    <property type="project" value="InterPro"/>
</dbReference>
<sequence>MNAFDRYAQEYDDWFVQHESVYHSELAAVKSFLPLNGRALEVGVGTGRFAEPLGIEIGVEPARAMAEIAGKRGIEVIQGYAEALPLAPGSFDVVLMITVLCFLQDPPLALREATRVLKPQGRLIIGMIDPDSPLGRLYQAHQAQSRFFRQARFLRVSQVLRWLGELGYSDPKIRQTIFQDIPLITTLEPARAGYGDGVFVVLVADLQ</sequence>
<keyword evidence="2" id="KW-0489">Methyltransferase</keyword>
<dbReference type="Pfam" id="PF08241">
    <property type="entry name" value="Methyltransf_11"/>
    <property type="match status" value="1"/>
</dbReference>
<dbReference type="InterPro" id="IPR050508">
    <property type="entry name" value="Methyltransf_Superfamily"/>
</dbReference>
<proteinExistence type="predicted"/>